<dbReference type="AlphaFoldDB" id="A0A9X2FCW2"/>
<keyword evidence="3" id="KW-1185">Reference proteome</keyword>
<reference evidence="2" key="1">
    <citation type="submission" date="2022-06" db="EMBL/GenBank/DDBJ databases">
        <title>Aeoliella straminimaris, a novel planctomycete from sediments.</title>
        <authorList>
            <person name="Vitorino I.R."/>
            <person name="Lage O.M."/>
        </authorList>
    </citation>
    <scope>NUCLEOTIDE SEQUENCE</scope>
    <source>
        <strain evidence="2">ICT_H6.2</strain>
    </source>
</reference>
<keyword evidence="1" id="KW-0812">Transmembrane</keyword>
<keyword evidence="1" id="KW-1133">Transmembrane helix</keyword>
<evidence type="ECO:0000313" key="2">
    <source>
        <dbReference type="EMBL" id="MCO6045888.1"/>
    </source>
</evidence>
<sequence length="345" mass="39082">MENYQFKFKWLNDQGQPQGFYSKKGHFDGETLVLDTVDLPSAAILDVDYRERTVILSVVGENSEPVHLLFNVTSGSADRLKLMLGRARSRAWARRHKEELASEGRSSEYRDVTCPHCHAVIDLSGFAKTPQVSCEFCHTVSDDQSESFDAPAKGEKKYRLCDECGMFSKPRRFTIFYFYFLLVVYGFSHRQTWRCPGCMRSEAWKMLLGNAIFVLGVPVAIAQLFRAYGGTDVGGKYPGLDSANIKARNGKFQQAIDDYRKILDKQPVAAGVKYNIAMAFLHREDWEGAARMFQYSLTDCANYRPSARGLAACYEHLGETEKLAALKKQWGAKDDEVLLEELPEE</sequence>
<dbReference type="InterPro" id="IPR036280">
    <property type="entry name" value="Multihaem_cyt_sf"/>
</dbReference>
<protein>
    <submittedName>
        <fullName evidence="2">Tetratricopeptide repeat protein</fullName>
    </submittedName>
</protein>
<comment type="caution">
    <text evidence="2">The sequence shown here is derived from an EMBL/GenBank/DDBJ whole genome shotgun (WGS) entry which is preliminary data.</text>
</comment>
<dbReference type="Gene3D" id="1.25.40.10">
    <property type="entry name" value="Tetratricopeptide repeat domain"/>
    <property type="match status" value="1"/>
</dbReference>
<evidence type="ECO:0000256" key="1">
    <source>
        <dbReference type="SAM" id="Phobius"/>
    </source>
</evidence>
<dbReference type="EMBL" id="JAMXLR010000062">
    <property type="protein sequence ID" value="MCO6045888.1"/>
    <property type="molecule type" value="Genomic_DNA"/>
</dbReference>
<dbReference type="RefSeq" id="WP_252854004.1">
    <property type="nucleotide sequence ID" value="NZ_JAMXLR010000062.1"/>
</dbReference>
<dbReference type="Proteomes" id="UP001155241">
    <property type="component" value="Unassembled WGS sequence"/>
</dbReference>
<dbReference type="SUPFAM" id="SSF48452">
    <property type="entry name" value="TPR-like"/>
    <property type="match status" value="1"/>
</dbReference>
<proteinExistence type="predicted"/>
<dbReference type="SUPFAM" id="SSF48695">
    <property type="entry name" value="Multiheme cytochromes"/>
    <property type="match status" value="1"/>
</dbReference>
<feature type="transmembrane region" description="Helical" evidence="1">
    <location>
        <begin position="173"/>
        <end position="188"/>
    </location>
</feature>
<organism evidence="2 3">
    <name type="scientific">Aeoliella straminimaris</name>
    <dbReference type="NCBI Taxonomy" id="2954799"/>
    <lineage>
        <taxon>Bacteria</taxon>
        <taxon>Pseudomonadati</taxon>
        <taxon>Planctomycetota</taxon>
        <taxon>Planctomycetia</taxon>
        <taxon>Pirellulales</taxon>
        <taxon>Lacipirellulaceae</taxon>
        <taxon>Aeoliella</taxon>
    </lineage>
</organism>
<feature type="transmembrane region" description="Helical" evidence="1">
    <location>
        <begin position="208"/>
        <end position="228"/>
    </location>
</feature>
<accession>A0A9X2FCW2</accession>
<dbReference type="InterPro" id="IPR011990">
    <property type="entry name" value="TPR-like_helical_dom_sf"/>
</dbReference>
<name>A0A9X2FCW2_9BACT</name>
<gene>
    <name evidence="2" type="ORF">NG895_18465</name>
</gene>
<evidence type="ECO:0000313" key="3">
    <source>
        <dbReference type="Proteomes" id="UP001155241"/>
    </source>
</evidence>
<keyword evidence="1" id="KW-0472">Membrane</keyword>